<proteinExistence type="predicted"/>
<accession>A0ACC2ECF2</accession>
<evidence type="ECO:0000313" key="1">
    <source>
        <dbReference type="EMBL" id="KAJ7564127.1"/>
    </source>
</evidence>
<keyword evidence="2" id="KW-1185">Reference proteome</keyword>
<name>A0ACC2ECF2_DIPCM</name>
<reference evidence="2" key="1">
    <citation type="journal article" date="2024" name="Proc. Natl. Acad. Sci. U.S.A.">
        <title>Extraordinary preservation of gene collinearity over three hundred million years revealed in homosporous lycophytes.</title>
        <authorList>
            <person name="Li C."/>
            <person name="Wickell D."/>
            <person name="Kuo L.Y."/>
            <person name="Chen X."/>
            <person name="Nie B."/>
            <person name="Liao X."/>
            <person name="Peng D."/>
            <person name="Ji J."/>
            <person name="Jenkins J."/>
            <person name="Williams M."/>
            <person name="Shu S."/>
            <person name="Plott C."/>
            <person name="Barry K."/>
            <person name="Rajasekar S."/>
            <person name="Grimwood J."/>
            <person name="Han X."/>
            <person name="Sun S."/>
            <person name="Hou Z."/>
            <person name="He W."/>
            <person name="Dai G."/>
            <person name="Sun C."/>
            <person name="Schmutz J."/>
            <person name="Leebens-Mack J.H."/>
            <person name="Li F.W."/>
            <person name="Wang L."/>
        </authorList>
    </citation>
    <scope>NUCLEOTIDE SEQUENCE [LARGE SCALE GENOMIC DNA]</scope>
    <source>
        <strain evidence="2">cv. PW_Plant_1</strain>
    </source>
</reference>
<dbReference type="EMBL" id="CM055093">
    <property type="protein sequence ID" value="KAJ7564127.1"/>
    <property type="molecule type" value="Genomic_DNA"/>
</dbReference>
<evidence type="ECO:0000313" key="2">
    <source>
        <dbReference type="Proteomes" id="UP001162992"/>
    </source>
</evidence>
<dbReference type="Proteomes" id="UP001162992">
    <property type="component" value="Chromosome 2"/>
</dbReference>
<organism evidence="1 2">
    <name type="scientific">Diphasiastrum complanatum</name>
    <name type="common">Issler's clubmoss</name>
    <name type="synonym">Lycopodium complanatum</name>
    <dbReference type="NCBI Taxonomy" id="34168"/>
    <lineage>
        <taxon>Eukaryota</taxon>
        <taxon>Viridiplantae</taxon>
        <taxon>Streptophyta</taxon>
        <taxon>Embryophyta</taxon>
        <taxon>Tracheophyta</taxon>
        <taxon>Lycopodiopsida</taxon>
        <taxon>Lycopodiales</taxon>
        <taxon>Lycopodiaceae</taxon>
        <taxon>Lycopodioideae</taxon>
        <taxon>Diphasiastrum</taxon>
    </lineage>
</organism>
<comment type="caution">
    <text evidence="1">The sequence shown here is derived from an EMBL/GenBank/DDBJ whole genome shotgun (WGS) entry which is preliminary data.</text>
</comment>
<gene>
    <name evidence="1" type="ORF">O6H91_02G003400</name>
</gene>
<sequence>MEEASSASPSNAPNSDAKVWANFRQSFSQVQFLLDHNRLLIKEINQNQESNIAECLDRNSALIRELNGNMGKVVSLYGTLSTSFTDAFEGLPQGDSGGVQTPDRETLKNSTYQGQKRGRPS</sequence>
<protein>
    <submittedName>
        <fullName evidence="1">Uncharacterized protein</fullName>
    </submittedName>
</protein>